<evidence type="ECO:0000313" key="2">
    <source>
        <dbReference type="EMBL" id="TNV77796.1"/>
    </source>
</evidence>
<organism evidence="2 3">
    <name type="scientific">Halteria grandinella</name>
    <dbReference type="NCBI Taxonomy" id="5974"/>
    <lineage>
        <taxon>Eukaryota</taxon>
        <taxon>Sar</taxon>
        <taxon>Alveolata</taxon>
        <taxon>Ciliophora</taxon>
        <taxon>Intramacronucleata</taxon>
        <taxon>Spirotrichea</taxon>
        <taxon>Stichotrichia</taxon>
        <taxon>Sporadotrichida</taxon>
        <taxon>Halteriidae</taxon>
        <taxon>Halteria</taxon>
    </lineage>
</organism>
<keyword evidence="3" id="KW-1185">Reference proteome</keyword>
<protein>
    <submittedName>
        <fullName evidence="2">Uncharacterized protein</fullName>
    </submittedName>
</protein>
<sequence length="269" mass="30102">MSTSKTSSSQYLQHHAFDIPTEYHNHLNQPLERSVLQQASYHWTQFQLLYWFNDQARGFRVASPAASTLLITPTIKMRGTSLLESCPTDMKASGSALRTSQFSRSGPRKLSLWLGRARTRGTQQLYPSAGQNLSEILALDVVPSVVAPRQLAADTFPITNCEDQCSTHPLPEGERAEDSAVSSTLTNSPLDNSFEMTITSPSDPVVEKQSDENESDDSPDEDPEPPQPNAQSSDEDEYYEYESYYEDPYRDPEDQQSVDDDFPPNPICP</sequence>
<dbReference type="Proteomes" id="UP000785679">
    <property type="component" value="Unassembled WGS sequence"/>
</dbReference>
<dbReference type="AlphaFoldDB" id="A0A8J8T173"/>
<gene>
    <name evidence="2" type="ORF">FGO68_gene6181</name>
</gene>
<accession>A0A8J8T173</accession>
<feature type="compositionally biased region" description="Polar residues" evidence="1">
    <location>
        <begin position="180"/>
        <end position="202"/>
    </location>
</feature>
<comment type="caution">
    <text evidence="2">The sequence shown here is derived from an EMBL/GenBank/DDBJ whole genome shotgun (WGS) entry which is preliminary data.</text>
</comment>
<proteinExistence type="predicted"/>
<evidence type="ECO:0000256" key="1">
    <source>
        <dbReference type="SAM" id="MobiDB-lite"/>
    </source>
</evidence>
<reference evidence="2" key="1">
    <citation type="submission" date="2019-06" db="EMBL/GenBank/DDBJ databases">
        <authorList>
            <person name="Zheng W."/>
        </authorList>
    </citation>
    <scope>NUCLEOTIDE SEQUENCE</scope>
    <source>
        <strain evidence="2">QDHG01</strain>
    </source>
</reference>
<feature type="compositionally biased region" description="Acidic residues" evidence="1">
    <location>
        <begin position="212"/>
        <end position="224"/>
    </location>
</feature>
<feature type="compositionally biased region" description="Acidic residues" evidence="1">
    <location>
        <begin position="233"/>
        <end position="245"/>
    </location>
</feature>
<name>A0A8J8T173_HALGN</name>
<feature type="region of interest" description="Disordered" evidence="1">
    <location>
        <begin position="164"/>
        <end position="269"/>
    </location>
</feature>
<evidence type="ECO:0000313" key="3">
    <source>
        <dbReference type="Proteomes" id="UP000785679"/>
    </source>
</evidence>
<dbReference type="EMBL" id="RRYP01011339">
    <property type="protein sequence ID" value="TNV77796.1"/>
    <property type="molecule type" value="Genomic_DNA"/>
</dbReference>